<comment type="caution">
    <text evidence="6">The sequence shown here is derived from an EMBL/GenBank/DDBJ whole genome shotgun (WGS) entry which is preliminary data.</text>
</comment>
<evidence type="ECO:0000256" key="4">
    <source>
        <dbReference type="ARBA" id="ARBA00071824"/>
    </source>
</evidence>
<feature type="domain" description="AAA" evidence="5">
    <location>
        <begin position="2"/>
        <end position="181"/>
    </location>
</feature>
<evidence type="ECO:0000313" key="7">
    <source>
        <dbReference type="Proteomes" id="UP000220841"/>
    </source>
</evidence>
<dbReference type="InterPro" id="IPR025669">
    <property type="entry name" value="AAA_dom"/>
</dbReference>
<dbReference type="PANTHER" id="PTHR13696">
    <property type="entry name" value="P-LOOP CONTAINING NUCLEOSIDE TRIPHOSPHATE HYDROLASE"/>
    <property type="match status" value="1"/>
</dbReference>
<evidence type="ECO:0000256" key="2">
    <source>
        <dbReference type="ARBA" id="ARBA00049360"/>
    </source>
</evidence>
<dbReference type="CDD" id="cd02042">
    <property type="entry name" value="ParAB_family"/>
    <property type="match status" value="1"/>
</dbReference>
<evidence type="ECO:0000256" key="1">
    <source>
        <dbReference type="ARBA" id="ARBA00006976"/>
    </source>
</evidence>
<protein>
    <recommendedName>
        <fullName evidence="4">Sporulation initiation inhibitor protein Soj</fullName>
    </recommendedName>
</protein>
<dbReference type="Proteomes" id="UP000220841">
    <property type="component" value="Unassembled WGS sequence"/>
</dbReference>
<comment type="similarity">
    <text evidence="1">Belongs to the ParA family.</text>
</comment>
<comment type="subunit">
    <text evidence="3">Dimerizes in the presence of ATP but not ADP; ATP-binding is required for double-stranded (ds)DNA-binding. Interacts with DnaA.</text>
</comment>
<dbReference type="InterPro" id="IPR027417">
    <property type="entry name" value="P-loop_NTPase"/>
</dbReference>
<evidence type="ECO:0000313" key="6">
    <source>
        <dbReference type="EMBL" id="PEP82641.1"/>
    </source>
</evidence>
<evidence type="ECO:0000259" key="5">
    <source>
        <dbReference type="Pfam" id="PF13614"/>
    </source>
</evidence>
<accession>A0A2A8GWM7</accession>
<name>A0A2A8GWM7_9BACI</name>
<dbReference type="Pfam" id="PF13614">
    <property type="entry name" value="AAA_31"/>
    <property type="match status" value="1"/>
</dbReference>
<dbReference type="FunFam" id="3.40.50.300:FF:000285">
    <property type="entry name" value="Sporulation initiation inhibitor Soj"/>
    <property type="match status" value="1"/>
</dbReference>
<dbReference type="AlphaFoldDB" id="A0A2A8GWM7"/>
<dbReference type="SUPFAM" id="SSF52540">
    <property type="entry name" value="P-loop containing nucleoside triphosphate hydrolases"/>
    <property type="match status" value="1"/>
</dbReference>
<dbReference type="PANTHER" id="PTHR13696:SF52">
    <property type="entry name" value="PARA FAMILY PROTEIN CT_582"/>
    <property type="match status" value="1"/>
</dbReference>
<dbReference type="InterPro" id="IPR050678">
    <property type="entry name" value="DNA_Partitioning_ATPase"/>
</dbReference>
<organism evidence="6 7">
    <name type="scientific">Bacillus toyonensis</name>
    <dbReference type="NCBI Taxonomy" id="155322"/>
    <lineage>
        <taxon>Bacteria</taxon>
        <taxon>Bacillati</taxon>
        <taxon>Bacillota</taxon>
        <taxon>Bacilli</taxon>
        <taxon>Bacillales</taxon>
        <taxon>Bacillaceae</taxon>
        <taxon>Bacillus</taxon>
        <taxon>Bacillus cereus group</taxon>
    </lineage>
</organism>
<dbReference type="EMBL" id="NUBY01000426">
    <property type="protein sequence ID" value="PEP82641.1"/>
    <property type="molecule type" value="Genomic_DNA"/>
</dbReference>
<dbReference type="RefSeq" id="WP_098228480.1">
    <property type="nucleotide sequence ID" value="NZ_NUBY01000426.1"/>
</dbReference>
<proteinExistence type="inferred from homology"/>
<evidence type="ECO:0000256" key="3">
    <source>
        <dbReference type="ARBA" id="ARBA00062323"/>
    </source>
</evidence>
<sequence>MTKIISISQNKGGVLKTSLVVNLAGVLSKQGKRVLIIDTDNQGNSLVSFNQNPDKCHYTLYDVLVDGLPVQHAIMNVHKNIDVLPSNDDMSFFELDILPEIKKYPDPFGLLKNAMTDVIDDYDYIFIDTPPNLGLVQANALDLATDVLIPFHPEVYSMRSLTKIIKVINKFKTKTDTDLNILGVVPTLYDRTTTLHQEVLQECRKFCLQHDIKVFETIIPKSIKFARAIAYEKKPATLLNKKDKVVDLYIDLASELLIEVTV</sequence>
<gene>
    <name evidence="6" type="ORF">CN585_31145</name>
</gene>
<comment type="catalytic activity">
    <reaction evidence="2">
        <text>ATP + H2O = ADP + phosphate + H(+)</text>
        <dbReference type="Rhea" id="RHEA:13065"/>
        <dbReference type="ChEBI" id="CHEBI:15377"/>
        <dbReference type="ChEBI" id="CHEBI:15378"/>
        <dbReference type="ChEBI" id="CHEBI:30616"/>
        <dbReference type="ChEBI" id="CHEBI:43474"/>
        <dbReference type="ChEBI" id="CHEBI:456216"/>
    </reaction>
</comment>
<dbReference type="Gene3D" id="3.40.50.300">
    <property type="entry name" value="P-loop containing nucleotide triphosphate hydrolases"/>
    <property type="match status" value="1"/>
</dbReference>
<reference evidence="6 7" key="1">
    <citation type="submission" date="2017-09" db="EMBL/GenBank/DDBJ databases">
        <title>Large-scale bioinformatics analysis of Bacillus genomes uncovers conserved roles of natural products in bacterial physiology.</title>
        <authorList>
            <consortium name="Agbiome Team Llc"/>
            <person name="Bleich R.M."/>
            <person name="Grubbs K.J."/>
            <person name="Santa Maria K.C."/>
            <person name="Allen S.E."/>
            <person name="Farag S."/>
            <person name="Shank E.A."/>
            <person name="Bowers A."/>
        </authorList>
    </citation>
    <scope>NUCLEOTIDE SEQUENCE [LARGE SCALE GENOMIC DNA]</scope>
    <source>
        <strain evidence="6 7">AFS021349</strain>
    </source>
</reference>